<keyword evidence="9" id="KW-1185">Reference proteome</keyword>
<dbReference type="Gene3D" id="3.40.50.1820">
    <property type="entry name" value="alpha/beta hydrolase"/>
    <property type="match status" value="1"/>
</dbReference>
<dbReference type="InterPro" id="IPR013595">
    <property type="entry name" value="Pept_S33_TAP-like_C"/>
</dbReference>
<feature type="compositionally biased region" description="Polar residues" evidence="4">
    <location>
        <begin position="487"/>
        <end position="499"/>
    </location>
</feature>
<dbReference type="RefSeq" id="WP_379531106.1">
    <property type="nucleotide sequence ID" value="NZ_JBHSBI010000015.1"/>
</dbReference>
<gene>
    <name evidence="8" type="ORF">ACFOY2_28250</name>
</gene>
<evidence type="ECO:0000313" key="9">
    <source>
        <dbReference type="Proteomes" id="UP001595851"/>
    </source>
</evidence>
<reference evidence="9" key="1">
    <citation type="journal article" date="2019" name="Int. J. Syst. Evol. Microbiol.">
        <title>The Global Catalogue of Microorganisms (GCM) 10K type strain sequencing project: providing services to taxonomists for standard genome sequencing and annotation.</title>
        <authorList>
            <consortium name="The Broad Institute Genomics Platform"/>
            <consortium name="The Broad Institute Genome Sequencing Center for Infectious Disease"/>
            <person name="Wu L."/>
            <person name="Ma J."/>
        </authorList>
    </citation>
    <scope>NUCLEOTIDE SEQUENCE [LARGE SCALE GENOMIC DNA]</scope>
    <source>
        <strain evidence="9">TBRC 1276</strain>
    </source>
</reference>
<feature type="compositionally biased region" description="Basic and acidic residues" evidence="4">
    <location>
        <begin position="500"/>
        <end position="509"/>
    </location>
</feature>
<dbReference type="Pfam" id="PF08386">
    <property type="entry name" value="Abhydrolase_4"/>
    <property type="match status" value="1"/>
</dbReference>
<name>A0ABV8GAY2_9ACTN</name>
<dbReference type="InterPro" id="IPR029058">
    <property type="entry name" value="AB_hydrolase_fold"/>
</dbReference>
<comment type="caution">
    <text evidence="8">The sequence shown here is derived from an EMBL/GenBank/DDBJ whole genome shotgun (WGS) entry which is preliminary data.</text>
</comment>
<organism evidence="8 9">
    <name type="scientific">Nonomuraea purpurea</name>
    <dbReference type="NCBI Taxonomy" id="1849276"/>
    <lineage>
        <taxon>Bacteria</taxon>
        <taxon>Bacillati</taxon>
        <taxon>Actinomycetota</taxon>
        <taxon>Actinomycetes</taxon>
        <taxon>Streptosporangiales</taxon>
        <taxon>Streptosporangiaceae</taxon>
        <taxon>Nonomuraea</taxon>
    </lineage>
</organism>
<evidence type="ECO:0000259" key="6">
    <source>
        <dbReference type="Pfam" id="PF00561"/>
    </source>
</evidence>
<dbReference type="GO" id="GO:0016787">
    <property type="term" value="F:hydrolase activity"/>
    <property type="evidence" value="ECO:0007669"/>
    <property type="project" value="UniProtKB-KW"/>
</dbReference>
<accession>A0ABV8GAY2</accession>
<evidence type="ECO:0000256" key="4">
    <source>
        <dbReference type="SAM" id="MobiDB-lite"/>
    </source>
</evidence>
<feature type="domain" description="AB hydrolase-1" evidence="6">
    <location>
        <begin position="79"/>
        <end position="241"/>
    </location>
</feature>
<dbReference type="PANTHER" id="PTHR43248:SF29">
    <property type="entry name" value="TRIPEPTIDYL AMINOPEPTIDASE"/>
    <property type="match status" value="1"/>
</dbReference>
<feature type="chain" id="PRO_5046988819" evidence="5">
    <location>
        <begin position="24"/>
        <end position="509"/>
    </location>
</feature>
<feature type="domain" description="Peptidase S33 tripeptidyl aminopeptidase-like C-terminal" evidence="7">
    <location>
        <begin position="374"/>
        <end position="477"/>
    </location>
</feature>
<keyword evidence="3 8" id="KW-0378">Hydrolase</keyword>
<evidence type="ECO:0000259" key="7">
    <source>
        <dbReference type="Pfam" id="PF08386"/>
    </source>
</evidence>
<dbReference type="Proteomes" id="UP001595851">
    <property type="component" value="Unassembled WGS sequence"/>
</dbReference>
<dbReference type="EMBL" id="JBHSBI010000015">
    <property type="protein sequence ID" value="MFC4011148.1"/>
    <property type="molecule type" value="Genomic_DNA"/>
</dbReference>
<dbReference type="Pfam" id="PF00561">
    <property type="entry name" value="Abhydrolase_1"/>
    <property type="match status" value="1"/>
</dbReference>
<dbReference type="InterPro" id="IPR051601">
    <property type="entry name" value="Serine_prot/Carboxylest_S33"/>
</dbReference>
<sequence length="509" mass="54607">MRKALTALTVAAVATTLLPGAPAAASAVRWGPCPENVAASGLECSTLKVPLDYREPDGRTIDIAISRLASKDPTRRRGVLLLNPGGPGAAGLRFPVDLVAAGMPRSVLDTYDVIGFDPRGVGHSTPVTCSLTPEQQLRGNVPPYAPTAADVAKRAEEVKAIARQCATSKTGFMLPYVTTANTARDMDRIRQALGEPKLSYLGYSYGSHLGAVYTTLFPQRGDRIVIDSNLPPGGINYEDRSLFARGVEDRLPDFAEYAAAHPGYGLGSTPEQVSEKYFELAERLDRTPVQGTDGAMFRMGTFAMLFRDASFPALAGLWQSIGTGKAPPAGAADDPVPDVDNSLSSHQYVVCGDSRWPRSIHTYQRAVEADRKRYPMFGAAAANIRPCAFWPSDPIEAPVRVNDRGPSNVLMVQFLRDAGTPLAGARKMQRALGDRARMVTVEQGGHGVYLLGKNTCADTAVTTFLTTGKRPVRELACAAEPIDTHASDQTTMPGRQSARTAERPIDPRP</sequence>
<evidence type="ECO:0000313" key="8">
    <source>
        <dbReference type="EMBL" id="MFC4011148.1"/>
    </source>
</evidence>
<dbReference type="InterPro" id="IPR000073">
    <property type="entry name" value="AB_hydrolase_1"/>
</dbReference>
<comment type="similarity">
    <text evidence="1">Belongs to the peptidase S33 family.</text>
</comment>
<evidence type="ECO:0000256" key="5">
    <source>
        <dbReference type="SAM" id="SignalP"/>
    </source>
</evidence>
<feature type="region of interest" description="Disordered" evidence="4">
    <location>
        <begin position="481"/>
        <end position="509"/>
    </location>
</feature>
<evidence type="ECO:0000256" key="2">
    <source>
        <dbReference type="ARBA" id="ARBA00022729"/>
    </source>
</evidence>
<feature type="signal peptide" evidence="5">
    <location>
        <begin position="1"/>
        <end position="23"/>
    </location>
</feature>
<protein>
    <submittedName>
        <fullName evidence="8">Alpha/beta hydrolase</fullName>
    </submittedName>
</protein>
<evidence type="ECO:0000256" key="3">
    <source>
        <dbReference type="ARBA" id="ARBA00022801"/>
    </source>
</evidence>
<proteinExistence type="inferred from homology"/>
<dbReference type="SUPFAM" id="SSF53474">
    <property type="entry name" value="alpha/beta-Hydrolases"/>
    <property type="match status" value="1"/>
</dbReference>
<evidence type="ECO:0000256" key="1">
    <source>
        <dbReference type="ARBA" id="ARBA00010088"/>
    </source>
</evidence>
<dbReference type="PANTHER" id="PTHR43248">
    <property type="entry name" value="2-SUCCINYL-6-HYDROXY-2,4-CYCLOHEXADIENE-1-CARBOXYLATE SYNTHASE"/>
    <property type="match status" value="1"/>
</dbReference>
<keyword evidence="2 5" id="KW-0732">Signal</keyword>